<dbReference type="HOGENOM" id="CLU_1342742_0_0_6"/>
<evidence type="ECO:0000256" key="1">
    <source>
        <dbReference type="SAM" id="Coils"/>
    </source>
</evidence>
<keyword evidence="4" id="KW-1185">Reference proteome</keyword>
<protein>
    <submittedName>
        <fullName evidence="3">Uncharacterized protein</fullName>
    </submittedName>
</protein>
<reference evidence="3 4" key="1">
    <citation type="submission" date="2011-09" db="EMBL/GenBank/DDBJ databases">
        <title>Complete sequence of chromosome of Thioflavicoccus mobilis 8321.</title>
        <authorList>
            <consortium name="US DOE Joint Genome Institute"/>
            <person name="Lucas S."/>
            <person name="Han J."/>
            <person name="Lapidus A."/>
            <person name="Cheng J.-F."/>
            <person name="Goodwin L."/>
            <person name="Pitluck S."/>
            <person name="Peters L."/>
            <person name="Ovchinnikova G."/>
            <person name="Lu M."/>
            <person name="Detter J.C."/>
            <person name="Han C."/>
            <person name="Tapia R."/>
            <person name="Land M."/>
            <person name="Hauser L."/>
            <person name="Kyrpides N."/>
            <person name="Ivanova N."/>
            <person name="Pagani I."/>
            <person name="Vogl K."/>
            <person name="Liu Z."/>
            <person name="Imhoff J."/>
            <person name="Thiel V."/>
            <person name="Frigaard N.-U."/>
            <person name="Bryant D."/>
            <person name="Woyke T."/>
        </authorList>
    </citation>
    <scope>NUCLEOTIDE SEQUENCE [LARGE SCALE GENOMIC DNA]</scope>
    <source>
        <strain evidence="3 4">8321</strain>
    </source>
</reference>
<keyword evidence="2" id="KW-0812">Transmembrane</keyword>
<keyword evidence="2" id="KW-0472">Membrane</keyword>
<dbReference type="OrthoDB" id="6120446at2"/>
<dbReference type="PATRIC" id="fig|765912.4.peg.632"/>
<name>L0GUK3_9GAMM</name>
<sequence>MKVTQTWRALSQQDRLRWLVIGTAIIVGLYGLIVYPFTAKELTRSSALLARRIDRIERRAQVPQVDAAAAATLQGRFAKLDKEREALEARYRELAGGFAPDHDAAAQQSLVLELNTLAKASGIRLIKQGDEVAGGRGGSAAVVQLRDRESGRPYMRLQGVGDYWSLLAFLGGLRSLGYASAPLGLEIQPTADPKGRDVLLDIRVDVTL</sequence>
<evidence type="ECO:0000313" key="3">
    <source>
        <dbReference type="EMBL" id="AGA89487.1"/>
    </source>
</evidence>
<evidence type="ECO:0000256" key="2">
    <source>
        <dbReference type="SAM" id="Phobius"/>
    </source>
</evidence>
<dbReference type="AlphaFoldDB" id="L0GUK3"/>
<accession>L0GUK3</accession>
<keyword evidence="1" id="KW-0175">Coiled coil</keyword>
<feature type="transmembrane region" description="Helical" evidence="2">
    <location>
        <begin position="16"/>
        <end position="37"/>
    </location>
</feature>
<evidence type="ECO:0000313" key="4">
    <source>
        <dbReference type="Proteomes" id="UP000010816"/>
    </source>
</evidence>
<dbReference type="EMBL" id="CP003051">
    <property type="protein sequence ID" value="AGA89487.1"/>
    <property type="molecule type" value="Genomic_DNA"/>
</dbReference>
<dbReference type="STRING" id="765912.Thimo_0647"/>
<organism evidence="3 4">
    <name type="scientific">Thioflavicoccus mobilis 8321</name>
    <dbReference type="NCBI Taxonomy" id="765912"/>
    <lineage>
        <taxon>Bacteria</taxon>
        <taxon>Pseudomonadati</taxon>
        <taxon>Pseudomonadota</taxon>
        <taxon>Gammaproteobacteria</taxon>
        <taxon>Chromatiales</taxon>
        <taxon>Chromatiaceae</taxon>
        <taxon>Thioflavicoccus</taxon>
    </lineage>
</organism>
<keyword evidence="2" id="KW-1133">Transmembrane helix</keyword>
<dbReference type="eggNOG" id="ENOG5031S91">
    <property type="taxonomic scope" value="Bacteria"/>
</dbReference>
<dbReference type="RefSeq" id="WP_015279634.1">
    <property type="nucleotide sequence ID" value="NC_019940.1"/>
</dbReference>
<dbReference type="Proteomes" id="UP000010816">
    <property type="component" value="Chromosome"/>
</dbReference>
<dbReference type="KEGG" id="tmb:Thimo_0647"/>
<proteinExistence type="predicted"/>
<feature type="coiled-coil region" evidence="1">
    <location>
        <begin position="39"/>
        <end position="90"/>
    </location>
</feature>
<gene>
    <name evidence="3" type="ORF">Thimo_0647</name>
</gene>